<keyword evidence="11 21" id="KW-0863">Zinc-finger</keyword>
<evidence type="ECO:0000256" key="6">
    <source>
        <dbReference type="ARBA" id="ARBA00012111"/>
    </source>
</evidence>
<feature type="compositionally biased region" description="Acidic residues" evidence="22">
    <location>
        <begin position="871"/>
        <end position="892"/>
    </location>
</feature>
<dbReference type="OrthoDB" id="1918432at2759"/>
<evidence type="ECO:0000256" key="5">
    <source>
        <dbReference type="ARBA" id="ARBA00007738"/>
    </source>
</evidence>
<dbReference type="InterPro" id="IPR001841">
    <property type="entry name" value="Znf_RING"/>
</dbReference>
<dbReference type="RefSeq" id="XP_016612993.1">
    <property type="nucleotide sequence ID" value="XM_016757005.1"/>
</dbReference>
<dbReference type="InParanoid" id="A0A0L0HVP5"/>
<feature type="compositionally biased region" description="Basic and acidic residues" evidence="22">
    <location>
        <begin position="1038"/>
        <end position="1048"/>
    </location>
</feature>
<keyword evidence="14" id="KW-0156">Chromatin regulator</keyword>
<dbReference type="eggNOG" id="KOG0802">
    <property type="taxonomic scope" value="Eukaryota"/>
</dbReference>
<gene>
    <name evidence="25" type="ORF">SPPG_08862</name>
</gene>
<dbReference type="InterPro" id="IPR003084">
    <property type="entry name" value="HDAC_I/II"/>
</dbReference>
<feature type="domain" description="RING-type" evidence="24">
    <location>
        <begin position="773"/>
        <end position="812"/>
    </location>
</feature>
<evidence type="ECO:0000256" key="15">
    <source>
        <dbReference type="ARBA" id="ARBA00023015"/>
    </source>
</evidence>
<dbReference type="InterPro" id="IPR023801">
    <property type="entry name" value="His_deacetylse_dom"/>
</dbReference>
<evidence type="ECO:0000256" key="19">
    <source>
        <dbReference type="ARBA" id="ARBA00031332"/>
    </source>
</evidence>
<comment type="subcellular location">
    <subcellularLocation>
        <location evidence="2">Nucleus</location>
    </subcellularLocation>
</comment>
<dbReference type="PROSITE" id="PS00518">
    <property type="entry name" value="ZF_RING_1"/>
    <property type="match status" value="1"/>
</dbReference>
<dbReference type="FunFam" id="3.30.40.10:FF:000203">
    <property type="entry name" value="E3 ubiquitin-protein ligase CHFR isoform X1"/>
    <property type="match status" value="1"/>
</dbReference>
<reference evidence="25 26" key="1">
    <citation type="submission" date="2009-08" db="EMBL/GenBank/DDBJ databases">
        <title>The Genome Sequence of Spizellomyces punctatus strain DAOM BR117.</title>
        <authorList>
            <consortium name="The Broad Institute Genome Sequencing Platform"/>
            <person name="Russ C."/>
            <person name="Cuomo C."/>
            <person name="Shea T."/>
            <person name="Young S.K."/>
            <person name="Zeng Q."/>
            <person name="Koehrsen M."/>
            <person name="Haas B."/>
            <person name="Borodovsky M."/>
            <person name="Guigo R."/>
            <person name="Alvarado L."/>
            <person name="Berlin A."/>
            <person name="Bochicchio J."/>
            <person name="Borenstein D."/>
            <person name="Chapman S."/>
            <person name="Chen Z."/>
            <person name="Engels R."/>
            <person name="Freedman E."/>
            <person name="Gellesch M."/>
            <person name="Goldberg J."/>
            <person name="Griggs A."/>
            <person name="Gujja S."/>
            <person name="Heiman D."/>
            <person name="Hepburn T."/>
            <person name="Howarth C."/>
            <person name="Jen D."/>
            <person name="Larson L."/>
            <person name="Lewis B."/>
            <person name="Mehta T."/>
            <person name="Park D."/>
            <person name="Pearson M."/>
            <person name="Roberts A."/>
            <person name="Saif S."/>
            <person name="Shenoy N."/>
            <person name="Sisk P."/>
            <person name="Stolte C."/>
            <person name="Sykes S."/>
            <person name="Thomson T."/>
            <person name="Walk T."/>
            <person name="White J."/>
            <person name="Yandava C."/>
            <person name="Burger G."/>
            <person name="Gray M.W."/>
            <person name="Holland P.W.H."/>
            <person name="King N."/>
            <person name="Lang F.B.F."/>
            <person name="Roger A.J."/>
            <person name="Ruiz-Trillo I."/>
            <person name="Lander E."/>
            <person name="Nusbaum C."/>
        </authorList>
    </citation>
    <scope>NUCLEOTIDE SEQUENCE [LARGE SCALE GENOMIC DNA]</scope>
    <source>
        <strain evidence="25 26">DAOM BR117</strain>
    </source>
</reference>
<dbReference type="GeneID" id="27691987"/>
<dbReference type="PRINTS" id="PR01270">
    <property type="entry name" value="HDASUPER"/>
</dbReference>
<keyword evidence="15" id="KW-0805">Transcription regulation</keyword>
<feature type="domain" description="FHA" evidence="23">
    <location>
        <begin position="637"/>
        <end position="689"/>
    </location>
</feature>
<feature type="compositionally biased region" description="Polar residues" evidence="22">
    <location>
        <begin position="491"/>
        <end position="512"/>
    </location>
</feature>
<dbReference type="FunFam" id="3.40.800.20:FF:000001">
    <property type="entry name" value="Histone deacetylase"/>
    <property type="match status" value="1"/>
</dbReference>
<dbReference type="InterPro" id="IPR000286">
    <property type="entry name" value="HDACs"/>
</dbReference>
<sequence length="1144" mass="127710">MATGTTRKQKVSYYYHPEVGNYHYGPQHPMKPHRIRMTHNLVVNYGLYKKLEINRPSPATFKELTKFHSDEYIEFLQRVTPDNMDEMTKQQQKFNVGEDCPVFEGLYDFSSLSAGGSISAARKLNLGEAEIAINWGGGLHHAKKCEASGFCYVNDIVLAILELLRYHQRVLYVDIDVHHGDGVEEAFYCNDRVMTVSFHKYGEYFPGTGDINDIGHGKGKHYAVNFPLKDGIDDETYKTIFQPVMRHVMSWYQPDVVVLQCGADSLAGDRLGCFNLSLKGHAMAVEFMKTFNVPMLMLGGGGYTIRNVSRAWCYETGVAVGETLSEEIPFNDYFQYYGPDYRLDVPNNNMENRNTREYLERIYAKIVDNLRNVPCAPSVQVQEVPRDLDHDEFMVEESPDVRISQSMTDKRRVPEGELSDSEDEGDGRRDYYSHEDRKNRFDRMETVRSPGVENDHETNIPSQVFAARSPSSIGEMMDVDETTGVDPDAISRSTSSAPGESAAISSGNSSPGRPTPLDNMFTTVHDTMPSLPPTNDGGNDHHQAEAGRSDANGGVILDVSPSVNSEDMRETGMVAKGSAGFDLVTLMATSALEKDATFVVESDDESGEVVEKNALALLESQVSKFASVTLSSETQELVFGRHSSSPLTTLDCPRISKHHCRVFIDHSQGGGICVTDLSTNGTFVNGEKLGKGETRQLKQGDTLSFMKTSEGVPWYIVRILHQDADTAAVTAAVVPAVKRPTDDDLDIDVLNPEHESKRQKATGQDDMEENLICGICHDILYQVVSLVPCLHSFCGGCYSKWNERSSQCPQCRGAVTMVARNHTVNNLVAAYLRLHPEKQRDPEDLRTLEISNQYTSDQPVRPRRRSREWSSDDESDDDREVVWDDNDEDEEVEPSRCSQCPPGRASDGYQCSEQNPVHVSCMACMSRMPDRTDGQRALQRCAFCQHSYCDLYFNATRGAGCSTPAGQGALKSLEEYEFHALPPSAFRYNVHEQEILRMYVGELLPSVNALWLIGLQRIRAGQYILQCGAHEVDARRDNVAASEGDRGPSEQASGSAVSPRRSPGSTPQLLGLTPVTPESIACIGCATRVFCEICYLYREDIDPERLPPVVASRPDCWYGRECRTQSHNIMHAQRLNHVCPRTRF</sequence>
<evidence type="ECO:0000256" key="1">
    <source>
        <dbReference type="ARBA" id="ARBA00000900"/>
    </source>
</evidence>
<evidence type="ECO:0000256" key="16">
    <source>
        <dbReference type="ARBA" id="ARBA00023163"/>
    </source>
</evidence>
<evidence type="ECO:0000256" key="2">
    <source>
        <dbReference type="ARBA" id="ARBA00004123"/>
    </source>
</evidence>
<evidence type="ECO:0000256" key="8">
    <source>
        <dbReference type="ARBA" id="ARBA00017908"/>
    </source>
</evidence>
<keyword evidence="12" id="KW-0378">Hydrolase</keyword>
<comment type="similarity">
    <text evidence="4">Belongs to the CHFR family.</text>
</comment>
<dbReference type="UniPathway" id="UPA00143"/>
<dbReference type="GO" id="GO:0141221">
    <property type="term" value="F:histone deacetylase activity, hydrolytic mechanism"/>
    <property type="evidence" value="ECO:0007669"/>
    <property type="project" value="UniProtKB-EC"/>
</dbReference>
<dbReference type="Gene3D" id="3.30.40.140">
    <property type="match status" value="1"/>
</dbReference>
<keyword evidence="17" id="KW-0539">Nucleus</keyword>
<protein>
    <recommendedName>
        <fullName evidence="8">E3 ubiquitin-protein ligase CHFR</fullName>
        <ecNumber evidence="7">2.3.2.27</ecNumber>
        <ecNumber evidence="6">3.5.1.98</ecNumber>
    </recommendedName>
    <alternativeName>
        <fullName evidence="19">Checkpoint with forkhead and RING finger domains protein</fullName>
    </alternativeName>
    <alternativeName>
        <fullName evidence="18">RING-type E3 ubiquitin transferase CHFR</fullName>
    </alternativeName>
</protein>
<dbReference type="InterPro" id="IPR017907">
    <property type="entry name" value="Znf_RING_CS"/>
</dbReference>
<dbReference type="PRINTS" id="PR01271">
    <property type="entry name" value="HISDACETLASE"/>
</dbReference>
<evidence type="ECO:0000256" key="17">
    <source>
        <dbReference type="ARBA" id="ARBA00023242"/>
    </source>
</evidence>
<dbReference type="GO" id="GO:0008270">
    <property type="term" value="F:zinc ion binding"/>
    <property type="evidence" value="ECO:0007669"/>
    <property type="project" value="UniProtKB-KW"/>
</dbReference>
<evidence type="ECO:0000256" key="11">
    <source>
        <dbReference type="ARBA" id="ARBA00022771"/>
    </source>
</evidence>
<evidence type="ECO:0000256" key="18">
    <source>
        <dbReference type="ARBA" id="ARBA00029800"/>
    </source>
</evidence>
<dbReference type="SUPFAM" id="SSF49879">
    <property type="entry name" value="SMAD/FHA domain"/>
    <property type="match status" value="1"/>
</dbReference>
<evidence type="ECO:0000256" key="4">
    <source>
        <dbReference type="ARBA" id="ARBA00005797"/>
    </source>
</evidence>
<evidence type="ECO:0000313" key="25">
    <source>
        <dbReference type="EMBL" id="KND04954.1"/>
    </source>
</evidence>
<evidence type="ECO:0000313" key="26">
    <source>
        <dbReference type="Proteomes" id="UP000053201"/>
    </source>
</evidence>
<dbReference type="PANTHER" id="PTHR10625">
    <property type="entry name" value="HISTONE DEACETYLASE HDAC1-RELATED"/>
    <property type="match status" value="1"/>
</dbReference>
<evidence type="ECO:0000256" key="9">
    <source>
        <dbReference type="ARBA" id="ARBA00022491"/>
    </source>
</evidence>
<keyword evidence="26" id="KW-1185">Reference proteome</keyword>
<dbReference type="Gene3D" id="3.30.40.10">
    <property type="entry name" value="Zinc/RING finger domain, C3HC4 (zinc finger)"/>
    <property type="match status" value="1"/>
</dbReference>
<dbReference type="GO" id="GO:0016567">
    <property type="term" value="P:protein ubiquitination"/>
    <property type="evidence" value="ECO:0007669"/>
    <property type="project" value="UniProtKB-UniPathway"/>
</dbReference>
<comment type="similarity">
    <text evidence="20">Belongs to the histone deacetylase family. HD Type 1 subfamily.</text>
</comment>
<dbReference type="SUPFAM" id="SSF52768">
    <property type="entry name" value="Arginase/deacetylase"/>
    <property type="match status" value="1"/>
</dbReference>
<dbReference type="InterPro" id="IPR023696">
    <property type="entry name" value="Ureohydrolase_dom_sf"/>
</dbReference>
<dbReference type="AlphaFoldDB" id="A0A0L0HVP5"/>
<dbReference type="Proteomes" id="UP000053201">
    <property type="component" value="Unassembled WGS sequence"/>
</dbReference>
<comment type="catalytic activity">
    <reaction evidence="1">
        <text>S-ubiquitinyl-[E2 ubiquitin-conjugating enzyme]-L-cysteine + [acceptor protein]-L-lysine = [E2 ubiquitin-conjugating enzyme]-L-cysteine + N(6)-ubiquitinyl-[acceptor protein]-L-lysine.</text>
        <dbReference type="EC" id="2.3.2.27"/>
    </reaction>
</comment>
<evidence type="ECO:0000256" key="21">
    <source>
        <dbReference type="PROSITE-ProRule" id="PRU00175"/>
    </source>
</evidence>
<dbReference type="InterPro" id="IPR008984">
    <property type="entry name" value="SMAD_FHA_dom_sf"/>
</dbReference>
<dbReference type="eggNOG" id="KOG1342">
    <property type="taxonomic scope" value="Eukaryota"/>
</dbReference>
<evidence type="ECO:0000256" key="22">
    <source>
        <dbReference type="SAM" id="MobiDB-lite"/>
    </source>
</evidence>
<dbReference type="Pfam" id="PF17979">
    <property type="entry name" value="zf-CRD"/>
    <property type="match status" value="1"/>
</dbReference>
<dbReference type="SMART" id="SM00184">
    <property type="entry name" value="RING"/>
    <property type="match status" value="1"/>
</dbReference>
<dbReference type="PANTHER" id="PTHR10625:SF10">
    <property type="entry name" value="HISTONE DEACETYLASE HDAC1"/>
    <property type="match status" value="1"/>
</dbReference>
<evidence type="ECO:0000256" key="7">
    <source>
        <dbReference type="ARBA" id="ARBA00012483"/>
    </source>
</evidence>
<evidence type="ECO:0000256" key="20">
    <source>
        <dbReference type="ARBA" id="ARBA00061569"/>
    </source>
</evidence>
<evidence type="ECO:0000259" key="23">
    <source>
        <dbReference type="PROSITE" id="PS50006"/>
    </source>
</evidence>
<feature type="compositionally biased region" description="Basic and acidic residues" evidence="22">
    <location>
        <begin position="426"/>
        <end position="446"/>
    </location>
</feature>
<dbReference type="InterPro" id="IPR040909">
    <property type="entry name" value="CHFR_Znf-CRD"/>
</dbReference>
<name>A0A0L0HVP5_SPIPD</name>
<dbReference type="GO" id="GO:0031507">
    <property type="term" value="P:heterochromatin formation"/>
    <property type="evidence" value="ECO:0007669"/>
    <property type="project" value="TreeGrafter"/>
</dbReference>
<accession>A0A0L0HVP5</accession>
<dbReference type="Gene3D" id="3.40.800.20">
    <property type="entry name" value="Histone deacetylase domain"/>
    <property type="match status" value="1"/>
</dbReference>
<dbReference type="SMART" id="SM00240">
    <property type="entry name" value="FHA"/>
    <property type="match status" value="1"/>
</dbReference>
<dbReference type="GO" id="GO:0061630">
    <property type="term" value="F:ubiquitin protein ligase activity"/>
    <property type="evidence" value="ECO:0007669"/>
    <property type="project" value="UniProtKB-EC"/>
</dbReference>
<dbReference type="SUPFAM" id="SSF57850">
    <property type="entry name" value="RING/U-box"/>
    <property type="match status" value="1"/>
</dbReference>
<dbReference type="PROSITE" id="PS50089">
    <property type="entry name" value="ZF_RING_2"/>
    <property type="match status" value="1"/>
</dbReference>
<dbReference type="Gene3D" id="2.60.200.20">
    <property type="match status" value="1"/>
</dbReference>
<dbReference type="CDD" id="cd16503">
    <property type="entry name" value="RING-HC_CHFR"/>
    <property type="match status" value="1"/>
</dbReference>
<dbReference type="InterPro" id="IPR037138">
    <property type="entry name" value="His_deacetylse_dom_sf"/>
</dbReference>
<feature type="region of interest" description="Disordered" evidence="22">
    <location>
        <begin position="396"/>
        <end position="555"/>
    </location>
</feature>
<dbReference type="GO" id="GO:0032221">
    <property type="term" value="C:Rpd3S complex"/>
    <property type="evidence" value="ECO:0007669"/>
    <property type="project" value="UniProtKB-ARBA"/>
</dbReference>
<dbReference type="GO" id="GO:0070210">
    <property type="term" value="C:Rpd3L-Expanded complex"/>
    <property type="evidence" value="ECO:0007669"/>
    <property type="project" value="TreeGrafter"/>
</dbReference>
<dbReference type="InterPro" id="IPR000253">
    <property type="entry name" value="FHA_dom"/>
</dbReference>
<keyword evidence="13" id="KW-0862">Zinc</keyword>
<dbReference type="EC" id="3.5.1.98" evidence="6"/>
<evidence type="ECO:0000256" key="13">
    <source>
        <dbReference type="ARBA" id="ARBA00022833"/>
    </source>
</evidence>
<evidence type="ECO:0000256" key="12">
    <source>
        <dbReference type="ARBA" id="ARBA00022801"/>
    </source>
</evidence>
<comment type="similarity">
    <text evidence="5">Belongs to the histone deacetylase family. HD type 2 subfamily.</text>
</comment>
<feature type="region of interest" description="Disordered" evidence="22">
    <location>
        <begin position="1038"/>
        <end position="1071"/>
    </location>
</feature>
<feature type="region of interest" description="Disordered" evidence="22">
    <location>
        <begin position="842"/>
        <end position="911"/>
    </location>
</feature>
<dbReference type="EMBL" id="KQ257450">
    <property type="protein sequence ID" value="KND04954.1"/>
    <property type="molecule type" value="Genomic_DNA"/>
</dbReference>
<dbReference type="Pfam" id="PF00850">
    <property type="entry name" value="Hist_deacetyl"/>
    <property type="match status" value="1"/>
</dbReference>
<organism evidence="25 26">
    <name type="scientific">Spizellomyces punctatus (strain DAOM BR117)</name>
    <dbReference type="NCBI Taxonomy" id="645134"/>
    <lineage>
        <taxon>Eukaryota</taxon>
        <taxon>Fungi</taxon>
        <taxon>Fungi incertae sedis</taxon>
        <taxon>Chytridiomycota</taxon>
        <taxon>Chytridiomycota incertae sedis</taxon>
        <taxon>Chytridiomycetes</taxon>
        <taxon>Spizellomycetales</taxon>
        <taxon>Spizellomycetaceae</taxon>
        <taxon>Spizellomyces</taxon>
    </lineage>
</organism>
<dbReference type="InterPro" id="IPR013083">
    <property type="entry name" value="Znf_RING/FYVE/PHD"/>
</dbReference>
<dbReference type="STRING" id="645134.A0A0L0HVP5"/>
<evidence type="ECO:0000256" key="10">
    <source>
        <dbReference type="ARBA" id="ARBA00022723"/>
    </source>
</evidence>
<dbReference type="PROSITE" id="PS50006">
    <property type="entry name" value="FHA_DOMAIN"/>
    <property type="match status" value="1"/>
</dbReference>
<keyword evidence="10" id="KW-0479">Metal-binding</keyword>
<proteinExistence type="inferred from homology"/>
<keyword evidence="16" id="KW-0804">Transcription</keyword>
<dbReference type="Pfam" id="PF00498">
    <property type="entry name" value="FHA"/>
    <property type="match status" value="1"/>
</dbReference>
<dbReference type="VEuPathDB" id="FungiDB:SPPG_08862"/>
<feature type="compositionally biased region" description="Basic and acidic residues" evidence="22">
    <location>
        <begin position="538"/>
        <end position="548"/>
    </location>
</feature>
<evidence type="ECO:0000259" key="24">
    <source>
        <dbReference type="PROSITE" id="PS50089"/>
    </source>
</evidence>
<feature type="region of interest" description="Disordered" evidence="22">
    <location>
        <begin position="744"/>
        <end position="763"/>
    </location>
</feature>
<evidence type="ECO:0000256" key="3">
    <source>
        <dbReference type="ARBA" id="ARBA00004906"/>
    </source>
</evidence>
<dbReference type="EC" id="2.3.2.27" evidence="7"/>
<keyword evidence="9" id="KW-0678">Repressor</keyword>
<comment type="pathway">
    <text evidence="3">Protein modification; protein ubiquitination.</text>
</comment>
<dbReference type="Pfam" id="PF13923">
    <property type="entry name" value="zf-C3HC4_2"/>
    <property type="match status" value="1"/>
</dbReference>
<evidence type="ECO:0000256" key="14">
    <source>
        <dbReference type="ARBA" id="ARBA00022853"/>
    </source>
</evidence>